<proteinExistence type="predicted"/>
<comment type="caution">
    <text evidence="2">The sequence shown here is derived from an EMBL/GenBank/DDBJ whole genome shotgun (WGS) entry which is preliminary data.</text>
</comment>
<evidence type="ECO:0000313" key="2">
    <source>
        <dbReference type="EMBL" id="PKI77272.1"/>
    </source>
</evidence>
<dbReference type="EMBL" id="PGOL01000098">
    <property type="protein sequence ID" value="PKI77272.1"/>
    <property type="molecule type" value="Genomic_DNA"/>
</dbReference>
<gene>
    <name evidence="2" type="ORF">CRG98_002341</name>
</gene>
<dbReference type="AlphaFoldDB" id="A0A2I0L9A2"/>
<sequence length="160" mass="18123">MTAPITASSKIKFLGLLRDRSRRSWIVSNLQGPGQTRNDERKIGKKTVKPDKKGEVKQRLCVVVWLSDRNHLFTGEGEGREEPLERVGTTRQSHGKVRKKAGGSSVLDWSSVRLLWFARVVNCRCTCDYDLNGPNIGTFLMWDYSGGSGLQNRFCYVRAF</sequence>
<feature type="region of interest" description="Disordered" evidence="1">
    <location>
        <begin position="77"/>
        <end position="97"/>
    </location>
</feature>
<feature type="compositionally biased region" description="Basic and acidic residues" evidence="1">
    <location>
        <begin position="37"/>
        <end position="49"/>
    </location>
</feature>
<name>A0A2I0L9A2_PUNGR</name>
<evidence type="ECO:0000256" key="1">
    <source>
        <dbReference type="SAM" id="MobiDB-lite"/>
    </source>
</evidence>
<protein>
    <submittedName>
        <fullName evidence="2">Uncharacterized protein</fullName>
    </submittedName>
</protein>
<dbReference type="Proteomes" id="UP000233551">
    <property type="component" value="Unassembled WGS sequence"/>
</dbReference>
<accession>A0A2I0L9A2</accession>
<reference evidence="2 3" key="1">
    <citation type="submission" date="2017-11" db="EMBL/GenBank/DDBJ databases">
        <title>De-novo sequencing of pomegranate (Punica granatum L.) genome.</title>
        <authorList>
            <person name="Akparov Z."/>
            <person name="Amiraslanov A."/>
            <person name="Hajiyeva S."/>
            <person name="Abbasov M."/>
            <person name="Kaur K."/>
            <person name="Hamwieh A."/>
            <person name="Solovyev V."/>
            <person name="Salamov A."/>
            <person name="Braich B."/>
            <person name="Kosarev P."/>
            <person name="Mahmoud A."/>
            <person name="Hajiyev E."/>
            <person name="Babayeva S."/>
            <person name="Izzatullayeva V."/>
            <person name="Mammadov A."/>
            <person name="Mammadov A."/>
            <person name="Sharifova S."/>
            <person name="Ojaghi J."/>
            <person name="Eynullazada K."/>
            <person name="Bayramov B."/>
            <person name="Abdulazimova A."/>
            <person name="Shahmuradov I."/>
        </authorList>
    </citation>
    <scope>NUCLEOTIDE SEQUENCE [LARGE SCALE GENOMIC DNA]</scope>
    <source>
        <strain evidence="3">cv. AG2017</strain>
        <tissue evidence="2">Leaf</tissue>
    </source>
</reference>
<evidence type="ECO:0000313" key="3">
    <source>
        <dbReference type="Proteomes" id="UP000233551"/>
    </source>
</evidence>
<organism evidence="2 3">
    <name type="scientific">Punica granatum</name>
    <name type="common">Pomegranate</name>
    <dbReference type="NCBI Taxonomy" id="22663"/>
    <lineage>
        <taxon>Eukaryota</taxon>
        <taxon>Viridiplantae</taxon>
        <taxon>Streptophyta</taxon>
        <taxon>Embryophyta</taxon>
        <taxon>Tracheophyta</taxon>
        <taxon>Spermatophyta</taxon>
        <taxon>Magnoliopsida</taxon>
        <taxon>eudicotyledons</taxon>
        <taxon>Gunneridae</taxon>
        <taxon>Pentapetalae</taxon>
        <taxon>rosids</taxon>
        <taxon>malvids</taxon>
        <taxon>Myrtales</taxon>
        <taxon>Lythraceae</taxon>
        <taxon>Punica</taxon>
    </lineage>
</organism>
<feature type="region of interest" description="Disordered" evidence="1">
    <location>
        <begin position="30"/>
        <end position="49"/>
    </location>
</feature>
<keyword evidence="3" id="KW-1185">Reference proteome</keyword>